<keyword evidence="2" id="KW-0812">Transmembrane</keyword>
<dbReference type="OrthoDB" id="2376363at2759"/>
<accession>A0A397SY81</accession>
<evidence type="ECO:0000313" key="3">
    <source>
        <dbReference type="EMBL" id="RIA90612.1"/>
    </source>
</evidence>
<sequence>MAANTNSTNHNGIPTITIVESAEQSRNDKLARRSCCGCIPEIVGVFAILSMYFVIQECKSEAQQANLSDIVDCNGRVNANLTSEAIKLVIHGAVSIYFAYVIFRFARTLNKEVLPFTASPADGQKTPTYFVYANQPPTSNSWVPPPTYTVRPTNLPDDFNPDSKQIPH</sequence>
<proteinExistence type="predicted"/>
<keyword evidence="4" id="KW-1185">Reference proteome</keyword>
<evidence type="ECO:0000313" key="4">
    <source>
        <dbReference type="Proteomes" id="UP000265703"/>
    </source>
</evidence>
<dbReference type="EMBL" id="QKYT01000176">
    <property type="protein sequence ID" value="RIA90612.1"/>
    <property type="molecule type" value="Genomic_DNA"/>
</dbReference>
<comment type="caution">
    <text evidence="3">The sequence shown here is derived from an EMBL/GenBank/DDBJ whole genome shotgun (WGS) entry which is preliminary data.</text>
</comment>
<gene>
    <name evidence="3" type="ORF">C1645_769558</name>
</gene>
<feature type="transmembrane region" description="Helical" evidence="2">
    <location>
        <begin position="35"/>
        <end position="55"/>
    </location>
</feature>
<organism evidence="3 4">
    <name type="scientific">Glomus cerebriforme</name>
    <dbReference type="NCBI Taxonomy" id="658196"/>
    <lineage>
        <taxon>Eukaryota</taxon>
        <taxon>Fungi</taxon>
        <taxon>Fungi incertae sedis</taxon>
        <taxon>Mucoromycota</taxon>
        <taxon>Glomeromycotina</taxon>
        <taxon>Glomeromycetes</taxon>
        <taxon>Glomerales</taxon>
        <taxon>Glomeraceae</taxon>
        <taxon>Glomus</taxon>
    </lineage>
</organism>
<dbReference type="AlphaFoldDB" id="A0A397SY81"/>
<protein>
    <submittedName>
        <fullName evidence="3">Uncharacterized protein</fullName>
    </submittedName>
</protein>
<feature type="transmembrane region" description="Helical" evidence="2">
    <location>
        <begin position="85"/>
        <end position="103"/>
    </location>
</feature>
<feature type="region of interest" description="Disordered" evidence="1">
    <location>
        <begin position="142"/>
        <end position="168"/>
    </location>
</feature>
<keyword evidence="2" id="KW-0472">Membrane</keyword>
<reference evidence="3 4" key="1">
    <citation type="submission" date="2018-06" db="EMBL/GenBank/DDBJ databases">
        <title>Comparative genomics reveals the genomic features of Rhizophagus irregularis, R. cerebriforme, R. diaphanum and Gigaspora rosea, and their symbiotic lifestyle signature.</title>
        <authorList>
            <person name="Morin E."/>
            <person name="San Clemente H."/>
            <person name="Chen E.C.H."/>
            <person name="De La Providencia I."/>
            <person name="Hainaut M."/>
            <person name="Kuo A."/>
            <person name="Kohler A."/>
            <person name="Murat C."/>
            <person name="Tang N."/>
            <person name="Roy S."/>
            <person name="Loubradou J."/>
            <person name="Henrissat B."/>
            <person name="Grigoriev I.V."/>
            <person name="Corradi N."/>
            <person name="Roux C."/>
            <person name="Martin F.M."/>
        </authorList>
    </citation>
    <scope>NUCLEOTIDE SEQUENCE [LARGE SCALE GENOMIC DNA]</scope>
    <source>
        <strain evidence="3 4">DAOM 227022</strain>
    </source>
</reference>
<name>A0A397SY81_9GLOM</name>
<evidence type="ECO:0000256" key="2">
    <source>
        <dbReference type="SAM" id="Phobius"/>
    </source>
</evidence>
<dbReference type="Proteomes" id="UP000265703">
    <property type="component" value="Unassembled WGS sequence"/>
</dbReference>
<evidence type="ECO:0000256" key="1">
    <source>
        <dbReference type="SAM" id="MobiDB-lite"/>
    </source>
</evidence>
<keyword evidence="2" id="KW-1133">Transmembrane helix</keyword>